<feature type="region of interest" description="Disordered" evidence="3">
    <location>
        <begin position="581"/>
        <end position="602"/>
    </location>
</feature>
<name>A0ABN9SHF9_9DINO</name>
<dbReference type="PROSITE" id="PS51450">
    <property type="entry name" value="LRR"/>
    <property type="match status" value="6"/>
</dbReference>
<comment type="caution">
    <text evidence="4">The sequence shown here is derived from an EMBL/GenBank/DDBJ whole genome shotgun (WGS) entry which is preliminary data.</text>
</comment>
<dbReference type="SMART" id="SM00369">
    <property type="entry name" value="LRR_TYP"/>
    <property type="match status" value="12"/>
</dbReference>
<keyword evidence="2" id="KW-0677">Repeat</keyword>
<evidence type="ECO:0000313" key="4">
    <source>
        <dbReference type="EMBL" id="CAK0831116.1"/>
    </source>
</evidence>
<gene>
    <name evidence="4" type="ORF">PCOR1329_LOCUS29554</name>
</gene>
<dbReference type="SMART" id="SM00365">
    <property type="entry name" value="LRR_SD22"/>
    <property type="match status" value="11"/>
</dbReference>
<dbReference type="InterPro" id="IPR032675">
    <property type="entry name" value="LRR_dom_sf"/>
</dbReference>
<feature type="compositionally biased region" description="Basic residues" evidence="3">
    <location>
        <begin position="1348"/>
        <end position="1358"/>
    </location>
</feature>
<dbReference type="InterPro" id="IPR001611">
    <property type="entry name" value="Leu-rich_rpt"/>
</dbReference>
<protein>
    <recommendedName>
        <fullName evidence="6">Protein phosphatase 1 regulatory subunit 7</fullName>
    </recommendedName>
</protein>
<accession>A0ABN9SHF9</accession>
<keyword evidence="5" id="KW-1185">Reference proteome</keyword>
<dbReference type="Gene3D" id="3.80.10.10">
    <property type="entry name" value="Ribonuclease Inhibitor"/>
    <property type="match status" value="7"/>
</dbReference>
<dbReference type="Pfam" id="PF14580">
    <property type="entry name" value="LRR_9"/>
    <property type="match status" value="1"/>
</dbReference>
<dbReference type="PANTHER" id="PTHR46652">
    <property type="entry name" value="LEUCINE-RICH REPEAT AND IQ DOMAIN-CONTAINING PROTEIN 1-RELATED"/>
    <property type="match status" value="1"/>
</dbReference>
<evidence type="ECO:0000256" key="1">
    <source>
        <dbReference type="ARBA" id="ARBA00022614"/>
    </source>
</evidence>
<evidence type="ECO:0000256" key="2">
    <source>
        <dbReference type="ARBA" id="ARBA00022737"/>
    </source>
</evidence>
<dbReference type="InterPro" id="IPR050836">
    <property type="entry name" value="SDS22/Internalin_LRR"/>
</dbReference>
<dbReference type="SUPFAM" id="SSF52075">
    <property type="entry name" value="Outer arm dynein light chain 1"/>
    <property type="match status" value="1"/>
</dbReference>
<reference evidence="4" key="1">
    <citation type="submission" date="2023-10" db="EMBL/GenBank/DDBJ databases">
        <authorList>
            <person name="Chen Y."/>
            <person name="Shah S."/>
            <person name="Dougan E. K."/>
            <person name="Thang M."/>
            <person name="Chan C."/>
        </authorList>
    </citation>
    <scope>NUCLEOTIDE SEQUENCE [LARGE SCALE GENOMIC DNA]</scope>
</reference>
<evidence type="ECO:0000313" key="5">
    <source>
        <dbReference type="Proteomes" id="UP001189429"/>
    </source>
</evidence>
<feature type="region of interest" description="Disordered" evidence="3">
    <location>
        <begin position="1286"/>
        <end position="1362"/>
    </location>
</feature>
<dbReference type="InterPro" id="IPR003591">
    <property type="entry name" value="Leu-rich_rpt_typical-subtyp"/>
</dbReference>
<feature type="compositionally biased region" description="Basic residues" evidence="3">
    <location>
        <begin position="1317"/>
        <end position="1336"/>
    </location>
</feature>
<feature type="compositionally biased region" description="Basic and acidic residues" evidence="3">
    <location>
        <begin position="585"/>
        <end position="601"/>
    </location>
</feature>
<proteinExistence type="predicted"/>
<dbReference type="EMBL" id="CAUYUJ010011115">
    <property type="protein sequence ID" value="CAK0831116.1"/>
    <property type="molecule type" value="Genomic_DNA"/>
</dbReference>
<organism evidence="4 5">
    <name type="scientific">Prorocentrum cordatum</name>
    <dbReference type="NCBI Taxonomy" id="2364126"/>
    <lineage>
        <taxon>Eukaryota</taxon>
        <taxon>Sar</taxon>
        <taxon>Alveolata</taxon>
        <taxon>Dinophyceae</taxon>
        <taxon>Prorocentrales</taxon>
        <taxon>Prorocentraceae</taxon>
        <taxon>Prorocentrum</taxon>
    </lineage>
</organism>
<dbReference type="PANTHER" id="PTHR46652:SF3">
    <property type="entry name" value="LEUCINE-RICH REPEAT-CONTAINING PROTEIN 9"/>
    <property type="match status" value="1"/>
</dbReference>
<feature type="non-terminal residue" evidence="4">
    <location>
        <position position="1398"/>
    </location>
</feature>
<evidence type="ECO:0000256" key="3">
    <source>
        <dbReference type="SAM" id="MobiDB-lite"/>
    </source>
</evidence>
<sequence>MLHANGIKEEDTQRPERVTEIEMVMDDYCCMKALGYFVNLRSVCLIQQAITRLEGVDACPNLERLQLNENQIERIEGLQNCRRLKKLYLCTNSIDEIGDGLNGLDQLEVLWIAENRLTSLLGVGSATSLTELNAARNAIRSVSGALSGNAKLKTLNLADNRVSSFREVPRLARLGRLTDLAFRDPDWGENPICGFSNYATYTLYHLPGLTVHDRMRVGPEEHQGAEAAFSKKRLYYSMRIKLLRRQASDCLRRARALDEELRQQPIGEMESAVLVLKRRDAHTQAGLLNPPMAHVPEAATAGEGADRQRWESVLQGALAKLSAGEAALEALAKNVEDTQRALVQSLLLELQTGGNVRLENGSRQRDAWVQSMEELVRARFRSEDFAGYGISDVKVHCVARVYNRSLRVRMDELFAEADAEDADRQLDYLFYVPPPGCPGESASSALAHLHAVAEEGLEAAERGPALLTSSLLEAAQLEARCATRSAATPGCGAAGAAVPSSCTMLVCSACVAEQQAVSGGAGASKSVRVSRADAVMPEFLVDLDFHMASAAAPEREPCFGPFAGLLRDYAFLVGVGAHAGQAEPGARDEDAVPPRPDRIESLDGTSLLSSGGALPPDLDAHTLGRIQVLDLHGRGIRRIARGVLGPLGSLRTLLLAFNSLETLIGVESQTVTQLDVSFNLIQSVSALPGLPGLLQLDLSWNSLLSTDVVGVLARDAPALEALGLAGNPVLKAPGIRAMILEQLGCLAFLDQQPVSEEAAPAARGPRDPAGVPSEATLAERCFTLSPGEAPGGPPPRLPLAFPMTTSFGEDCSRVLPLLAVEGDQQGPLTWASWRQHVDYMDLRGLGVTAMPRDLAAFGRLRCLDISDSGLGTLECLAPLRWLEELTAERAMLTSAKGASELGQLRKLDLASNQIGEVMELQPLQHLSQLSLEDNSVDSLDTFASLAGVSELYLSNNLIEEPRAVLLLKQVPTLIVLDLAGNELCSAPDYRCYTLFHLRKVKVLDGVPVTPAELAEAEDQFSGRVTMEFLEDRLGPTASCYNLRAVDLSNCRLRELSLLGDELFPALRELNLDGNPFSDLRPVGPLSKLLVLRANRTKLDLGKASASGDGPVGGVASFPHLQVLQAGSCGISDLAPLAKLPLRSLRMLHLPGNEIVRVEGLSALEQLRELVLDGNKIRQFDEQSFEGLKALRELRAENNGLKSLNNLGPLERLRALYLGTNRVAELGELEKLSDLRHLLMVQLAQNPVSRKPLYRSHVICALGSVRAVDGKEVTEEERERAEYVLQMGDASKHPGVVKPRGRPPFPPRHGMRGSSTPRSRRRLGQTCRRGRRSRPSRARASSTWALPERRRRPRGRHAARPASRGRFPWSAICTPPMRVECNASSTGPRLEAHSLAKAH</sequence>
<keyword evidence="1" id="KW-0433">Leucine-rich repeat</keyword>
<dbReference type="SUPFAM" id="SSF52058">
    <property type="entry name" value="L domain-like"/>
    <property type="match status" value="2"/>
</dbReference>
<dbReference type="Proteomes" id="UP001189429">
    <property type="component" value="Unassembled WGS sequence"/>
</dbReference>
<evidence type="ECO:0008006" key="6">
    <source>
        <dbReference type="Google" id="ProtNLM"/>
    </source>
</evidence>